<dbReference type="Pfam" id="PF02737">
    <property type="entry name" value="3HCDH_N"/>
    <property type="match status" value="1"/>
</dbReference>
<dbReference type="InterPro" id="IPR006108">
    <property type="entry name" value="3HC_DH_C"/>
</dbReference>
<feature type="domain" description="3-hydroxyacyl-CoA dehydrogenase NAD binding" evidence="12">
    <location>
        <begin position="9"/>
        <end position="105"/>
    </location>
</feature>
<dbReference type="InterPro" id="IPR008927">
    <property type="entry name" value="6-PGluconate_DH-like_C_sf"/>
</dbReference>
<dbReference type="PIRSF" id="PIRSF000105">
    <property type="entry name" value="HCDH"/>
    <property type="match status" value="1"/>
</dbReference>
<dbReference type="InterPro" id="IPR006180">
    <property type="entry name" value="3-OHacyl-CoA_DH_CS"/>
</dbReference>
<evidence type="ECO:0000256" key="4">
    <source>
        <dbReference type="ARBA" id="ARBA00022490"/>
    </source>
</evidence>
<dbReference type="PANTHER" id="PTHR48075">
    <property type="entry name" value="3-HYDROXYACYL-COA DEHYDROGENASE FAMILY PROTEIN"/>
    <property type="match status" value="1"/>
</dbReference>
<evidence type="ECO:0000259" key="12">
    <source>
        <dbReference type="Pfam" id="PF02737"/>
    </source>
</evidence>
<keyword evidence="6" id="KW-0560">Oxidoreductase</keyword>
<comment type="subunit">
    <text evidence="3">Homodimer.</text>
</comment>
<dbReference type="InterPro" id="IPR022694">
    <property type="entry name" value="3-OHacyl-CoA_DH"/>
</dbReference>
<feature type="site" description="Important for catalytic activity" evidence="10">
    <location>
        <position position="61"/>
    </location>
</feature>
<sequence>MDIKLNLKESVAENIEDKRRIFKKLDSMISKDTIVGSSTSAIPSSTFVKNLQNQSQYLVVHPINPPLLVRLVEVVPNQWTSTEVVKSVINIIEGLGQKPIQVRKEVPGFALNRIQYAIIEESWRLVQSGVLTPEDVDTVVKEGLGCRYAFYGPFEVMHLNANGIDDYMQRYMGGVGQVISDFGPHPSFNEPEVKQLLSNSLNSRMSVSELSQFLREREKNLAELAKLKLKKD</sequence>
<dbReference type="EC" id="1.1.1.45" evidence="8"/>
<evidence type="ECO:0000256" key="9">
    <source>
        <dbReference type="ARBA" id="ARBA00042709"/>
    </source>
</evidence>
<dbReference type="STRING" id="451379.A0A0N5B090"/>
<keyword evidence="13" id="KW-1185">Reference proteome</keyword>
<dbReference type="PANTHER" id="PTHR48075:SF1">
    <property type="entry name" value="LAMBDA-CRYSTALLIN HOMOLOG"/>
    <property type="match status" value="1"/>
</dbReference>
<dbReference type="SUPFAM" id="SSF48179">
    <property type="entry name" value="6-phosphogluconate dehydrogenase C-terminal domain-like"/>
    <property type="match status" value="1"/>
</dbReference>
<organism evidence="13 14">
    <name type="scientific">Syphacia muris</name>
    <dbReference type="NCBI Taxonomy" id="451379"/>
    <lineage>
        <taxon>Eukaryota</taxon>
        <taxon>Metazoa</taxon>
        <taxon>Ecdysozoa</taxon>
        <taxon>Nematoda</taxon>
        <taxon>Chromadorea</taxon>
        <taxon>Rhabditida</taxon>
        <taxon>Spirurina</taxon>
        <taxon>Oxyuridomorpha</taxon>
        <taxon>Oxyuroidea</taxon>
        <taxon>Oxyuridae</taxon>
        <taxon>Syphacia</taxon>
    </lineage>
</organism>
<reference evidence="14" key="1">
    <citation type="submission" date="2017-02" db="UniProtKB">
        <authorList>
            <consortium name="WormBaseParasite"/>
        </authorList>
    </citation>
    <scope>IDENTIFICATION</scope>
</reference>
<evidence type="ECO:0000313" key="14">
    <source>
        <dbReference type="WBParaSite" id="SMUV_0001068701-mRNA-1"/>
    </source>
</evidence>
<dbReference type="WBParaSite" id="SMUV_0001068701-mRNA-1">
    <property type="protein sequence ID" value="SMUV_0001068701-mRNA-1"/>
    <property type="gene ID" value="SMUV_0001068701"/>
</dbReference>
<evidence type="ECO:0000256" key="3">
    <source>
        <dbReference type="ARBA" id="ARBA00011738"/>
    </source>
</evidence>
<feature type="domain" description="3-hydroxyacyl-CoA dehydrogenase C-terminal" evidence="11">
    <location>
        <begin position="108"/>
        <end position="162"/>
    </location>
</feature>
<protein>
    <recommendedName>
        <fullName evidence="9">L-gulonate 3-dehydrogenase</fullName>
        <ecNumber evidence="8">1.1.1.45</ecNumber>
    </recommendedName>
    <alternativeName>
        <fullName evidence="9">L-gulonate 3-dehydrogenase</fullName>
    </alternativeName>
</protein>
<dbReference type="GO" id="GO:0006631">
    <property type="term" value="P:fatty acid metabolic process"/>
    <property type="evidence" value="ECO:0007669"/>
    <property type="project" value="InterPro"/>
</dbReference>
<dbReference type="GO" id="GO:0050104">
    <property type="term" value="F:L-gulonate 3-dehydrogenase activity"/>
    <property type="evidence" value="ECO:0007669"/>
    <property type="project" value="UniProtKB-EC"/>
</dbReference>
<dbReference type="AlphaFoldDB" id="A0A0N5B090"/>
<dbReference type="Pfam" id="PF00725">
    <property type="entry name" value="3HCDH"/>
    <property type="match status" value="1"/>
</dbReference>
<comment type="subcellular location">
    <subcellularLocation>
        <location evidence="1">Cytoplasm</location>
    </subcellularLocation>
</comment>
<evidence type="ECO:0000256" key="7">
    <source>
        <dbReference type="ARBA" id="ARBA00023027"/>
    </source>
</evidence>
<dbReference type="SUPFAM" id="SSF51735">
    <property type="entry name" value="NAD(P)-binding Rossmann-fold domains"/>
    <property type="match status" value="1"/>
</dbReference>
<dbReference type="Proteomes" id="UP000046393">
    <property type="component" value="Unplaced"/>
</dbReference>
<keyword evidence="7" id="KW-0520">NAD</keyword>
<dbReference type="GO" id="GO:0005737">
    <property type="term" value="C:cytoplasm"/>
    <property type="evidence" value="ECO:0007669"/>
    <property type="project" value="UniProtKB-SubCell"/>
</dbReference>
<evidence type="ECO:0000256" key="8">
    <source>
        <dbReference type="ARBA" id="ARBA00038962"/>
    </source>
</evidence>
<dbReference type="InterPro" id="IPR006176">
    <property type="entry name" value="3-OHacyl-CoA_DH_NAD-bd"/>
</dbReference>
<keyword evidence="5" id="KW-0597">Phosphoprotein</keyword>
<evidence type="ECO:0000256" key="10">
    <source>
        <dbReference type="PIRSR" id="PIRSR000105-1"/>
    </source>
</evidence>
<comment type="similarity">
    <text evidence="2">Belongs to the 3-hydroxyacyl-CoA dehydrogenase family.</text>
</comment>
<evidence type="ECO:0000256" key="6">
    <source>
        <dbReference type="ARBA" id="ARBA00023002"/>
    </source>
</evidence>
<evidence type="ECO:0000256" key="5">
    <source>
        <dbReference type="ARBA" id="ARBA00022553"/>
    </source>
</evidence>
<dbReference type="InterPro" id="IPR013328">
    <property type="entry name" value="6PGD_dom2"/>
</dbReference>
<dbReference type="PROSITE" id="PS00067">
    <property type="entry name" value="3HCDH"/>
    <property type="match status" value="1"/>
</dbReference>
<dbReference type="GO" id="GO:0070403">
    <property type="term" value="F:NAD+ binding"/>
    <property type="evidence" value="ECO:0007669"/>
    <property type="project" value="InterPro"/>
</dbReference>
<evidence type="ECO:0000313" key="13">
    <source>
        <dbReference type="Proteomes" id="UP000046393"/>
    </source>
</evidence>
<evidence type="ECO:0000256" key="2">
    <source>
        <dbReference type="ARBA" id="ARBA00009463"/>
    </source>
</evidence>
<dbReference type="Gene3D" id="3.40.50.720">
    <property type="entry name" value="NAD(P)-binding Rossmann-like Domain"/>
    <property type="match status" value="1"/>
</dbReference>
<evidence type="ECO:0000256" key="1">
    <source>
        <dbReference type="ARBA" id="ARBA00004496"/>
    </source>
</evidence>
<proteinExistence type="inferred from homology"/>
<dbReference type="InterPro" id="IPR036291">
    <property type="entry name" value="NAD(P)-bd_dom_sf"/>
</dbReference>
<name>A0A0N5B090_9BILA</name>
<accession>A0A0N5B090</accession>
<keyword evidence="4" id="KW-0963">Cytoplasm</keyword>
<dbReference type="Gene3D" id="1.10.1040.10">
    <property type="entry name" value="N-(1-d-carboxylethyl)-l-norvaline Dehydrogenase, domain 2"/>
    <property type="match status" value="1"/>
</dbReference>
<evidence type="ECO:0000259" key="11">
    <source>
        <dbReference type="Pfam" id="PF00725"/>
    </source>
</evidence>